<dbReference type="Proteomes" id="UP001321582">
    <property type="component" value="Chromosome"/>
</dbReference>
<sequence>MKKLFIYIGLFFITVISFAEPILVSTNGETTIKFDTRYKKIVSAENRSEIIEKNIGEIEIGYILNNKIYYLRDILKSTGYLQNTNIIKLFSMVKGIKIYTYIYTPKFENIRYIYIYNEFISDEMNKKVNIQSFYSIKKREDGAVINDNLNKEYIYNKIYYKSLLDNSNLYLATEKDFENFKLKKIYDQKEKKDIENMIIINSVGKLESYDKKNDGIAIKFGKIKDEMDNLNIDYIIDNEVDDWSYWNENSEIKDKMILQDIILLKAAQDKNGLILSNSKDDNIVIEKYLYEIEAFIVTGHYAEAKKSLKYILDKNLGMIYSYSYNIITKKLENRKSYHNFGVFLRVYSEYIDKSGDINFLKKYFRTIIGLIENRLFPEIKDGLLKDSYSNENYGFYAISQWLIYDGLEKFRNTIKFFAPKGLITKYETEMKLIKTTFNKTFFNRNYILDKLKSKSFNLRDIICIKNNFFNSNDVTKELLNFYTKNFKIKDENGFSKILGGSLEDFWIELDVLDVYYELGLLEMAENLKNRIDNFSKSNSNILPEYILHGGIKKYGDKGIDYGVIAKYIVVNYGR</sequence>
<dbReference type="EMBL" id="AP027059">
    <property type="protein sequence ID" value="BDU50926.1"/>
    <property type="molecule type" value="Genomic_DNA"/>
</dbReference>
<dbReference type="AlphaFoldDB" id="A0AAU9DX27"/>
<dbReference type="KEGG" id="haby:HLVA_14950"/>
<dbReference type="SUPFAM" id="SSF48208">
    <property type="entry name" value="Six-hairpin glycosidases"/>
    <property type="match status" value="1"/>
</dbReference>
<dbReference type="GO" id="GO:0005975">
    <property type="term" value="P:carbohydrate metabolic process"/>
    <property type="evidence" value="ECO:0007669"/>
    <property type="project" value="InterPro"/>
</dbReference>
<dbReference type="RefSeq" id="WP_307903774.1">
    <property type="nucleotide sequence ID" value="NZ_AP027059.1"/>
</dbReference>
<protein>
    <submittedName>
        <fullName evidence="1">Uncharacterized protein</fullName>
    </submittedName>
</protein>
<name>A0AAU9DX27_9FUSO</name>
<organism evidence="1 2">
    <name type="scientific">Haliovirga abyssi</name>
    <dbReference type="NCBI Taxonomy" id="2996794"/>
    <lineage>
        <taxon>Bacteria</taxon>
        <taxon>Fusobacteriati</taxon>
        <taxon>Fusobacteriota</taxon>
        <taxon>Fusobacteriia</taxon>
        <taxon>Fusobacteriales</taxon>
        <taxon>Haliovirgaceae</taxon>
        <taxon>Haliovirga</taxon>
    </lineage>
</organism>
<dbReference type="InterPro" id="IPR008928">
    <property type="entry name" value="6-hairpin_glycosidase_sf"/>
</dbReference>
<gene>
    <name evidence="1" type="ORF">HLVA_14950</name>
</gene>
<proteinExistence type="predicted"/>
<accession>A0AAU9DX27</accession>
<evidence type="ECO:0000313" key="2">
    <source>
        <dbReference type="Proteomes" id="UP001321582"/>
    </source>
</evidence>
<reference evidence="1 2" key="1">
    <citation type="submission" date="2022-11" db="EMBL/GenBank/DDBJ databases">
        <title>Haliovirga abyssi gen. nov., sp. nov., a mesophilic fermentative bacterium isolated from the Iheya North hydrothermal field and the proposal of Haliovirgaceae fam. nov.</title>
        <authorList>
            <person name="Miyazaki U."/>
            <person name="Tame A."/>
            <person name="Miyazaki J."/>
            <person name="Takai K."/>
            <person name="Sawayama S."/>
            <person name="Kitajima M."/>
            <person name="Okamoto A."/>
            <person name="Nakagawa S."/>
        </authorList>
    </citation>
    <scope>NUCLEOTIDE SEQUENCE [LARGE SCALE GENOMIC DNA]</scope>
    <source>
        <strain evidence="1 2">IC12</strain>
    </source>
</reference>
<keyword evidence="2" id="KW-1185">Reference proteome</keyword>
<evidence type="ECO:0000313" key="1">
    <source>
        <dbReference type="EMBL" id="BDU50926.1"/>
    </source>
</evidence>